<feature type="coiled-coil region" evidence="9">
    <location>
        <begin position="251"/>
        <end position="305"/>
    </location>
</feature>
<dbReference type="EC" id="2.7.11.1" evidence="1"/>
<keyword evidence="3" id="KW-0808">Transferase</keyword>
<keyword evidence="5 11" id="KW-0418">Kinase</keyword>
<evidence type="ECO:0000313" key="11">
    <source>
        <dbReference type="EMBL" id="KAA6394133.1"/>
    </source>
</evidence>
<dbReference type="PANTHER" id="PTHR43671">
    <property type="entry name" value="SERINE/THREONINE-PROTEIN KINASE NEK"/>
    <property type="match status" value="1"/>
</dbReference>
<dbReference type="PROSITE" id="PS00108">
    <property type="entry name" value="PROTEIN_KINASE_ST"/>
    <property type="match status" value="1"/>
</dbReference>
<comment type="catalytic activity">
    <reaction evidence="7">
        <text>L-threonyl-[protein] + ATP = O-phospho-L-threonyl-[protein] + ADP + H(+)</text>
        <dbReference type="Rhea" id="RHEA:46608"/>
        <dbReference type="Rhea" id="RHEA-COMP:11060"/>
        <dbReference type="Rhea" id="RHEA-COMP:11605"/>
        <dbReference type="ChEBI" id="CHEBI:15378"/>
        <dbReference type="ChEBI" id="CHEBI:30013"/>
        <dbReference type="ChEBI" id="CHEBI:30616"/>
        <dbReference type="ChEBI" id="CHEBI:61977"/>
        <dbReference type="ChEBI" id="CHEBI:456216"/>
        <dbReference type="EC" id="2.7.11.1"/>
    </reaction>
</comment>
<organism evidence="11 12">
    <name type="scientific">Streblomastix strix</name>
    <dbReference type="NCBI Taxonomy" id="222440"/>
    <lineage>
        <taxon>Eukaryota</taxon>
        <taxon>Metamonada</taxon>
        <taxon>Preaxostyla</taxon>
        <taxon>Oxymonadida</taxon>
        <taxon>Streblomastigidae</taxon>
        <taxon>Streblomastix</taxon>
    </lineage>
</organism>
<evidence type="ECO:0000256" key="2">
    <source>
        <dbReference type="ARBA" id="ARBA00022527"/>
    </source>
</evidence>
<dbReference type="EMBL" id="SNRW01002031">
    <property type="protein sequence ID" value="KAA6394133.1"/>
    <property type="molecule type" value="Genomic_DNA"/>
</dbReference>
<sequence length="355" mass="41443">MSFIRKKPEVKHTWGDYKFVRALSSGAFGRVLNMTQIENNKQVVIKRVQYVNDEEKKIADDEVKMLKLAQSKHIVKYLESFTYDLDLCILIEFCSGGNLRVLIEAMKKMSIKDRKMKSYMPFYQMLSSLAHIHSLGIVHKDLKPENVILDKNGNSKTADFGLQKKMVSKSYLRSAGTAVYSPSEAHMQNKMTFAKMLTGIHPCAGKTQLDTIENIKKGKMVVPIPDYNQGELKDILMRMLKMDVYKRPTAKQLLDSELMQFQAQIDNANEKKDNKGENEESNKRLMNLNQKFDNQKLRKKKKEEEQIKPSKGQKYLKKKNIKYMKDYLIWKKYQRQLNNLILKKIKKLHYLTGKK</sequence>
<protein>
    <recommendedName>
        <fullName evidence="1">non-specific serine/threonine protein kinase</fullName>
        <ecNumber evidence="1">2.7.11.1</ecNumber>
    </recommendedName>
</protein>
<evidence type="ECO:0000256" key="4">
    <source>
        <dbReference type="ARBA" id="ARBA00022741"/>
    </source>
</evidence>
<gene>
    <name evidence="11" type="ORF">EZS28_010341</name>
</gene>
<dbReference type="AlphaFoldDB" id="A0A5J4WHF2"/>
<accession>A0A5J4WHF2</accession>
<evidence type="ECO:0000313" key="12">
    <source>
        <dbReference type="Proteomes" id="UP000324800"/>
    </source>
</evidence>
<keyword evidence="6" id="KW-0067">ATP-binding</keyword>
<evidence type="ECO:0000256" key="5">
    <source>
        <dbReference type="ARBA" id="ARBA00022777"/>
    </source>
</evidence>
<dbReference type="GO" id="GO:0004674">
    <property type="term" value="F:protein serine/threonine kinase activity"/>
    <property type="evidence" value="ECO:0007669"/>
    <property type="project" value="UniProtKB-KW"/>
</dbReference>
<name>A0A5J4WHF2_9EUKA</name>
<dbReference type="InterPro" id="IPR008271">
    <property type="entry name" value="Ser/Thr_kinase_AS"/>
</dbReference>
<comment type="catalytic activity">
    <reaction evidence="8">
        <text>L-seryl-[protein] + ATP = O-phospho-L-seryl-[protein] + ADP + H(+)</text>
        <dbReference type="Rhea" id="RHEA:17989"/>
        <dbReference type="Rhea" id="RHEA-COMP:9863"/>
        <dbReference type="Rhea" id="RHEA-COMP:11604"/>
        <dbReference type="ChEBI" id="CHEBI:15378"/>
        <dbReference type="ChEBI" id="CHEBI:29999"/>
        <dbReference type="ChEBI" id="CHEBI:30616"/>
        <dbReference type="ChEBI" id="CHEBI:83421"/>
        <dbReference type="ChEBI" id="CHEBI:456216"/>
        <dbReference type="EC" id="2.7.11.1"/>
    </reaction>
</comment>
<dbReference type="Pfam" id="PF00069">
    <property type="entry name" value="Pkinase"/>
    <property type="match status" value="1"/>
</dbReference>
<evidence type="ECO:0000256" key="1">
    <source>
        <dbReference type="ARBA" id="ARBA00012513"/>
    </source>
</evidence>
<dbReference type="InterPro" id="IPR050660">
    <property type="entry name" value="NEK_Ser/Thr_kinase"/>
</dbReference>
<evidence type="ECO:0000256" key="3">
    <source>
        <dbReference type="ARBA" id="ARBA00022679"/>
    </source>
</evidence>
<reference evidence="11 12" key="1">
    <citation type="submission" date="2019-03" db="EMBL/GenBank/DDBJ databases">
        <title>Single cell metagenomics reveals metabolic interactions within the superorganism composed of flagellate Streblomastix strix and complex community of Bacteroidetes bacteria on its surface.</title>
        <authorList>
            <person name="Treitli S.C."/>
            <person name="Kolisko M."/>
            <person name="Husnik F."/>
            <person name="Keeling P."/>
            <person name="Hampl V."/>
        </authorList>
    </citation>
    <scope>NUCLEOTIDE SEQUENCE [LARGE SCALE GENOMIC DNA]</scope>
    <source>
        <strain evidence="11">ST1C</strain>
    </source>
</reference>
<evidence type="ECO:0000256" key="7">
    <source>
        <dbReference type="ARBA" id="ARBA00047899"/>
    </source>
</evidence>
<feature type="domain" description="Protein kinase" evidence="10">
    <location>
        <begin position="17"/>
        <end position="259"/>
    </location>
</feature>
<dbReference type="InterPro" id="IPR011009">
    <property type="entry name" value="Kinase-like_dom_sf"/>
</dbReference>
<evidence type="ECO:0000256" key="8">
    <source>
        <dbReference type="ARBA" id="ARBA00048679"/>
    </source>
</evidence>
<comment type="caution">
    <text evidence="11">The sequence shown here is derived from an EMBL/GenBank/DDBJ whole genome shotgun (WGS) entry which is preliminary data.</text>
</comment>
<evidence type="ECO:0000256" key="9">
    <source>
        <dbReference type="SAM" id="Coils"/>
    </source>
</evidence>
<keyword evidence="4" id="KW-0547">Nucleotide-binding</keyword>
<dbReference type="SMART" id="SM00220">
    <property type="entry name" value="S_TKc"/>
    <property type="match status" value="1"/>
</dbReference>
<dbReference type="Gene3D" id="1.10.510.10">
    <property type="entry name" value="Transferase(Phosphotransferase) domain 1"/>
    <property type="match status" value="1"/>
</dbReference>
<dbReference type="SUPFAM" id="SSF56112">
    <property type="entry name" value="Protein kinase-like (PK-like)"/>
    <property type="match status" value="1"/>
</dbReference>
<dbReference type="PROSITE" id="PS50011">
    <property type="entry name" value="PROTEIN_KINASE_DOM"/>
    <property type="match status" value="1"/>
</dbReference>
<proteinExistence type="predicted"/>
<evidence type="ECO:0000259" key="10">
    <source>
        <dbReference type="PROSITE" id="PS50011"/>
    </source>
</evidence>
<dbReference type="InterPro" id="IPR000719">
    <property type="entry name" value="Prot_kinase_dom"/>
</dbReference>
<keyword evidence="2" id="KW-0723">Serine/threonine-protein kinase</keyword>
<keyword evidence="9" id="KW-0175">Coiled coil</keyword>
<dbReference type="PANTHER" id="PTHR43671:SF98">
    <property type="entry name" value="SERINE_THREONINE-PROTEIN KINASE NEK11"/>
    <property type="match status" value="1"/>
</dbReference>
<dbReference type="GO" id="GO:0005524">
    <property type="term" value="F:ATP binding"/>
    <property type="evidence" value="ECO:0007669"/>
    <property type="project" value="UniProtKB-KW"/>
</dbReference>
<evidence type="ECO:0000256" key="6">
    <source>
        <dbReference type="ARBA" id="ARBA00022840"/>
    </source>
</evidence>
<dbReference type="Proteomes" id="UP000324800">
    <property type="component" value="Unassembled WGS sequence"/>
</dbReference>